<dbReference type="SMART" id="SM00564">
    <property type="entry name" value="PQQ"/>
    <property type="match status" value="4"/>
</dbReference>
<evidence type="ECO:0000259" key="1">
    <source>
        <dbReference type="Pfam" id="PF13360"/>
    </source>
</evidence>
<feature type="domain" description="Pyrrolo-quinoline quinone repeat" evidence="1">
    <location>
        <begin position="380"/>
        <end position="440"/>
    </location>
</feature>
<reference evidence="2 3" key="1">
    <citation type="submission" date="2021-07" db="EMBL/GenBank/DDBJ databases">
        <title>Stakelama flava sp. nov., a novel endophytic bacterium isolated from branch of Kandelia candel.</title>
        <authorList>
            <person name="Tuo L."/>
        </authorList>
    </citation>
    <scope>NUCLEOTIDE SEQUENCE [LARGE SCALE GENOMIC DNA]</scope>
    <source>
        <strain evidence="2 3">CBK3Z-3</strain>
    </source>
</reference>
<organism evidence="2 3">
    <name type="scientific">Stakelama flava</name>
    <dbReference type="NCBI Taxonomy" id="2860338"/>
    <lineage>
        <taxon>Bacteria</taxon>
        <taxon>Pseudomonadati</taxon>
        <taxon>Pseudomonadota</taxon>
        <taxon>Alphaproteobacteria</taxon>
        <taxon>Sphingomonadales</taxon>
        <taxon>Sphingomonadaceae</taxon>
        <taxon>Stakelama</taxon>
    </lineage>
</organism>
<dbReference type="PANTHER" id="PTHR34512:SF30">
    <property type="entry name" value="OUTER MEMBRANE PROTEIN ASSEMBLY FACTOR BAMB"/>
    <property type="match status" value="1"/>
</dbReference>
<gene>
    <name evidence="2" type="ORF">KY084_11095</name>
</gene>
<dbReference type="Pfam" id="PF13360">
    <property type="entry name" value="PQQ_2"/>
    <property type="match status" value="3"/>
</dbReference>
<dbReference type="Proteomes" id="UP001197214">
    <property type="component" value="Unassembled WGS sequence"/>
</dbReference>
<sequence length="441" mass="46203">MTTFRTSAAILALTALCGCGIFGGDGKKATPVLGERVPVLSSESSIAADETIASVPVTVPAPVANPDWTQSGGNAAKVMGNLALGDQLNTAWTAMIAGNSSRARLAAAPIVVNGTMYVMDTDGKVHSLDAATGAERWTKSTATEAQQGSRVLFGGGVSYQDGQLYATNGMGDVVAMNAEDGAIVWRQKPGGPLRGAPTIANGNVYVISQDNQLFALSQQTGEVSWNQSGSLESQGVFGVAAPAAGRGSVVAGFSSGELNAYRYENGATLWGDTLSRTTISTSVSSLADIDADPVIDDDQVFAIGEGGRMVALDILSGRRLWEQNIAGTKTPWVAGNWIYVMSNDAKLLCIARDSGKVRWIAQLPGYRNEKKKKDPIYWSGPVMAGSRLYVVSSRGAMTSVDPQSGTVDAMRDVGDSFSLPPVVANNMLFTLSNDGRITAFR</sequence>
<protein>
    <submittedName>
        <fullName evidence="2">PQQ-like beta-propeller repeat protein</fullName>
    </submittedName>
</protein>
<dbReference type="PROSITE" id="PS51257">
    <property type="entry name" value="PROKAR_LIPOPROTEIN"/>
    <property type="match status" value="1"/>
</dbReference>
<accession>A0ABS6XPT2</accession>
<comment type="caution">
    <text evidence="2">The sequence shown here is derived from an EMBL/GenBank/DDBJ whole genome shotgun (WGS) entry which is preliminary data.</text>
</comment>
<proteinExistence type="predicted"/>
<keyword evidence="3" id="KW-1185">Reference proteome</keyword>
<dbReference type="PANTHER" id="PTHR34512">
    <property type="entry name" value="CELL SURFACE PROTEIN"/>
    <property type="match status" value="1"/>
</dbReference>
<feature type="domain" description="Pyrrolo-quinoline quinone repeat" evidence="1">
    <location>
        <begin position="153"/>
        <end position="360"/>
    </location>
</feature>
<evidence type="ECO:0000313" key="3">
    <source>
        <dbReference type="Proteomes" id="UP001197214"/>
    </source>
</evidence>
<dbReference type="RefSeq" id="WP_219238543.1">
    <property type="nucleotide sequence ID" value="NZ_JAHWZX010000010.1"/>
</dbReference>
<feature type="domain" description="Pyrrolo-quinoline quinone repeat" evidence="1">
    <location>
        <begin position="89"/>
        <end position="149"/>
    </location>
</feature>
<dbReference type="InterPro" id="IPR002372">
    <property type="entry name" value="PQQ_rpt_dom"/>
</dbReference>
<dbReference type="InterPro" id="IPR018391">
    <property type="entry name" value="PQQ_b-propeller_rpt"/>
</dbReference>
<dbReference type="EMBL" id="JAHWZX010000010">
    <property type="protein sequence ID" value="MBW4331411.1"/>
    <property type="molecule type" value="Genomic_DNA"/>
</dbReference>
<evidence type="ECO:0000313" key="2">
    <source>
        <dbReference type="EMBL" id="MBW4331411.1"/>
    </source>
</evidence>
<name>A0ABS6XPT2_9SPHN</name>